<dbReference type="PANTHER" id="PTHR12429">
    <property type="entry name" value="NEURALIZED"/>
    <property type="match status" value="1"/>
</dbReference>
<dbReference type="Pfam" id="PF00531">
    <property type="entry name" value="Death"/>
    <property type="match status" value="1"/>
</dbReference>
<sequence length="948" mass="106196">MESKDKQAASTTSLVVDLRSGSHQVGSWISSILDIRPSTSFAGIFARTFVTALASRHTPGLSRSAVSCTTDPEMSFHADRCGKNITLFDNGTIASRENPTGASYTTFGQGVTFTNSPIDLNSPIIVEILAVDPSYSGTLCIGLTNQDPASFKRLPTSSVPDFMQKTGNWGVSLENSLRKYDWVTLRCEEDKSVSLCTNDVARVTFKEAEDNIDFAKPVWGIIDVYGSVTKVRLIIPKATVSSNTCPSITNNALNEALLSSRCLAPLDVRLVLLGDDSESVRFIKKGLIRQQGSGDSGNSTGLACVTFCEDWIPKLKRNDIERLIEIACAECVTSKLKEINTEAKNSLEPIARKIHIDEDLESRILRRVQFKLLKTANDVTEVTAEDEQVRSRLSIWEFSQECLSKSLHEVFMPAPITNPMTVLYIVNYDTIDIKQDKPRESLFLHQFHNTLRMIFTRVVGASEETNEPVNKQYLSPPVIVVGIYDEKKLVDGQIEKIESLIRSSLEEKVYQPHVISLYHAIPHQELGEMDSKSTKMIDDLRKHINRVADGELETGTMTPVWYHVLQMNLMKKRDGGVMSLSPQEVDALCTEMNKTLPDMKKALHYVNEAGDALTGYNSVGPYVFLEPIKTLDSTLKAVTVVDPSERWSTHDRMWTKLNKEGVLSENLLSHMWKECTKEKDSLLDFMKFHHLLYDITGKNEKTRQFLIPSLLPNPVETPSSDDVILFVDFAGYMPEYIFTELCISIRQWTIENDWGGSRLNKGHCHFDIEEDTELTLTRCAFDQSVLGVYITSSGGSSRPNAQTVCKIRDEIQKQLNIKTSNRCFKSTFSVKCPVCDNLVDVDTCLRKSSVTCQNNHKIQTSSIHSWFKDSANVGASCAGKDQLLTDILLTEISAELGQEWKALARMLGLTKEDLYHIQADNKLSVGDQIYEMLLNGEILPVLLMRGRN</sequence>
<dbReference type="CDD" id="cd01670">
    <property type="entry name" value="Death"/>
    <property type="match status" value="1"/>
</dbReference>
<dbReference type="OrthoDB" id="6078042at2759"/>
<dbReference type="Pfam" id="PF07177">
    <property type="entry name" value="Neuralized"/>
    <property type="match status" value="1"/>
</dbReference>
<feature type="domain" description="NHR" evidence="2">
    <location>
        <begin position="73"/>
        <end position="236"/>
    </location>
</feature>
<dbReference type="Gene3D" id="2.60.120.920">
    <property type="match status" value="1"/>
</dbReference>
<evidence type="ECO:0000259" key="1">
    <source>
        <dbReference type="PROSITE" id="PS50017"/>
    </source>
</evidence>
<name>A0A2G8K0M5_STIJA</name>
<dbReference type="InterPro" id="IPR043136">
    <property type="entry name" value="B30.2/SPRY_sf"/>
</dbReference>
<dbReference type="GO" id="GO:0007165">
    <property type="term" value="P:signal transduction"/>
    <property type="evidence" value="ECO:0007669"/>
    <property type="project" value="InterPro"/>
</dbReference>
<gene>
    <name evidence="3" type="ORF">BSL78_21635</name>
</gene>
<dbReference type="InterPro" id="IPR037962">
    <property type="entry name" value="Neuralized"/>
</dbReference>
<dbReference type="InterPro" id="IPR000488">
    <property type="entry name" value="Death_dom"/>
</dbReference>
<evidence type="ECO:0000313" key="3">
    <source>
        <dbReference type="EMBL" id="PIK41505.1"/>
    </source>
</evidence>
<evidence type="ECO:0000313" key="4">
    <source>
        <dbReference type="Proteomes" id="UP000230750"/>
    </source>
</evidence>
<dbReference type="SMART" id="SM00588">
    <property type="entry name" value="NEUZ"/>
    <property type="match status" value="1"/>
</dbReference>
<organism evidence="3 4">
    <name type="scientific">Stichopus japonicus</name>
    <name type="common">Sea cucumber</name>
    <dbReference type="NCBI Taxonomy" id="307972"/>
    <lineage>
        <taxon>Eukaryota</taxon>
        <taxon>Metazoa</taxon>
        <taxon>Echinodermata</taxon>
        <taxon>Eleutherozoa</taxon>
        <taxon>Echinozoa</taxon>
        <taxon>Holothuroidea</taxon>
        <taxon>Aspidochirotacea</taxon>
        <taxon>Aspidochirotida</taxon>
        <taxon>Stichopodidae</taxon>
        <taxon>Apostichopus</taxon>
    </lineage>
</organism>
<proteinExistence type="predicted"/>
<reference evidence="3 4" key="1">
    <citation type="journal article" date="2017" name="PLoS Biol.">
        <title>The sea cucumber genome provides insights into morphological evolution and visceral regeneration.</title>
        <authorList>
            <person name="Zhang X."/>
            <person name="Sun L."/>
            <person name="Yuan J."/>
            <person name="Sun Y."/>
            <person name="Gao Y."/>
            <person name="Zhang L."/>
            <person name="Li S."/>
            <person name="Dai H."/>
            <person name="Hamel J.F."/>
            <person name="Liu C."/>
            <person name="Yu Y."/>
            <person name="Liu S."/>
            <person name="Lin W."/>
            <person name="Guo K."/>
            <person name="Jin S."/>
            <person name="Xu P."/>
            <person name="Storey K.B."/>
            <person name="Huan P."/>
            <person name="Zhang T."/>
            <person name="Zhou Y."/>
            <person name="Zhang J."/>
            <person name="Lin C."/>
            <person name="Li X."/>
            <person name="Xing L."/>
            <person name="Huo D."/>
            <person name="Sun M."/>
            <person name="Wang L."/>
            <person name="Mercier A."/>
            <person name="Li F."/>
            <person name="Yang H."/>
            <person name="Xiang J."/>
        </authorList>
    </citation>
    <scope>NUCLEOTIDE SEQUENCE [LARGE SCALE GENOMIC DNA]</scope>
    <source>
        <strain evidence="3">Shaxun</strain>
        <tissue evidence="3">Muscle</tissue>
    </source>
</reference>
<feature type="domain" description="Death" evidence="1">
    <location>
        <begin position="885"/>
        <end position="933"/>
    </location>
</feature>
<keyword evidence="4" id="KW-1185">Reference proteome</keyword>
<dbReference type="EMBL" id="MRZV01001013">
    <property type="protein sequence ID" value="PIK41505.1"/>
    <property type="molecule type" value="Genomic_DNA"/>
</dbReference>
<protein>
    <submittedName>
        <fullName evidence="3">Neuralized PATS1</fullName>
    </submittedName>
</protein>
<dbReference type="SUPFAM" id="SSF47986">
    <property type="entry name" value="DEATH domain"/>
    <property type="match status" value="1"/>
</dbReference>
<dbReference type="InterPro" id="IPR011029">
    <property type="entry name" value="DEATH-like_dom_sf"/>
</dbReference>
<dbReference type="Gene3D" id="1.10.533.10">
    <property type="entry name" value="Death Domain, Fas"/>
    <property type="match status" value="1"/>
</dbReference>
<dbReference type="AlphaFoldDB" id="A0A2G8K0M5"/>
<dbReference type="PANTHER" id="PTHR12429:SF8">
    <property type="entry name" value="NEURALIZED-LIKE PROTEIN 2"/>
    <property type="match status" value="1"/>
</dbReference>
<evidence type="ECO:0000259" key="2">
    <source>
        <dbReference type="PROSITE" id="PS51065"/>
    </source>
</evidence>
<dbReference type="STRING" id="307972.A0A2G8K0M5"/>
<dbReference type="PROSITE" id="PS50017">
    <property type="entry name" value="DEATH_DOMAIN"/>
    <property type="match status" value="1"/>
</dbReference>
<dbReference type="InterPro" id="IPR006573">
    <property type="entry name" value="NHR_dom"/>
</dbReference>
<dbReference type="PROSITE" id="PS51065">
    <property type="entry name" value="NHR"/>
    <property type="match status" value="1"/>
</dbReference>
<comment type="caution">
    <text evidence="3">The sequence shown here is derived from an EMBL/GenBank/DDBJ whole genome shotgun (WGS) entry which is preliminary data.</text>
</comment>
<dbReference type="Proteomes" id="UP000230750">
    <property type="component" value="Unassembled WGS sequence"/>
</dbReference>
<accession>A0A2G8K0M5</accession>